<dbReference type="Proteomes" id="UP001341840">
    <property type="component" value="Unassembled WGS sequence"/>
</dbReference>
<proteinExistence type="predicted"/>
<dbReference type="EMBL" id="JASCZI010272638">
    <property type="protein sequence ID" value="MED6223017.1"/>
    <property type="molecule type" value="Genomic_DNA"/>
</dbReference>
<evidence type="ECO:0000313" key="1">
    <source>
        <dbReference type="EMBL" id="MED6223017.1"/>
    </source>
</evidence>
<evidence type="ECO:0000313" key="2">
    <source>
        <dbReference type="Proteomes" id="UP001341840"/>
    </source>
</evidence>
<comment type="caution">
    <text evidence="1">The sequence shown here is derived from an EMBL/GenBank/DDBJ whole genome shotgun (WGS) entry which is preliminary data.</text>
</comment>
<name>A0ABU6ZM45_9FABA</name>
<reference evidence="1 2" key="1">
    <citation type="journal article" date="2023" name="Plants (Basel)">
        <title>Bridging the Gap: Combining Genomics and Transcriptomics Approaches to Understand Stylosanthes scabra, an Orphan Legume from the Brazilian Caatinga.</title>
        <authorList>
            <person name="Ferreira-Neto J.R.C."/>
            <person name="da Silva M.D."/>
            <person name="Binneck E."/>
            <person name="de Melo N.F."/>
            <person name="da Silva R.H."/>
            <person name="de Melo A.L.T.M."/>
            <person name="Pandolfi V."/>
            <person name="Bustamante F.O."/>
            <person name="Brasileiro-Vidal A.C."/>
            <person name="Benko-Iseppon A.M."/>
        </authorList>
    </citation>
    <scope>NUCLEOTIDE SEQUENCE [LARGE SCALE GENOMIC DNA]</scope>
    <source>
        <tissue evidence="1">Leaves</tissue>
    </source>
</reference>
<sequence>VPCGRTYWSDVQVTFSQPCAGTGILRGRTVTLTALKNERQNGNFELRAQVLASLKAQLEIYE</sequence>
<gene>
    <name evidence="1" type="ORF">PIB30_069954</name>
</gene>
<accession>A0ABU6ZM45</accession>
<feature type="non-terminal residue" evidence="1">
    <location>
        <position position="1"/>
    </location>
</feature>
<organism evidence="1 2">
    <name type="scientific">Stylosanthes scabra</name>
    <dbReference type="NCBI Taxonomy" id="79078"/>
    <lineage>
        <taxon>Eukaryota</taxon>
        <taxon>Viridiplantae</taxon>
        <taxon>Streptophyta</taxon>
        <taxon>Embryophyta</taxon>
        <taxon>Tracheophyta</taxon>
        <taxon>Spermatophyta</taxon>
        <taxon>Magnoliopsida</taxon>
        <taxon>eudicotyledons</taxon>
        <taxon>Gunneridae</taxon>
        <taxon>Pentapetalae</taxon>
        <taxon>rosids</taxon>
        <taxon>fabids</taxon>
        <taxon>Fabales</taxon>
        <taxon>Fabaceae</taxon>
        <taxon>Papilionoideae</taxon>
        <taxon>50 kb inversion clade</taxon>
        <taxon>dalbergioids sensu lato</taxon>
        <taxon>Dalbergieae</taxon>
        <taxon>Pterocarpus clade</taxon>
        <taxon>Stylosanthes</taxon>
    </lineage>
</organism>
<keyword evidence="2" id="KW-1185">Reference proteome</keyword>
<protein>
    <submittedName>
        <fullName evidence="1">Uncharacterized protein</fullName>
    </submittedName>
</protein>